<name>A0ABM8HSZ3_9BACT</name>
<reference evidence="1 2" key="2">
    <citation type="journal article" date="2021" name="Int. J. Syst. Evol. Microbiol.">
        <title>Isolation and Polyphasic Characterization of Desulfuromonas versatilis sp. Nov., an Electrogenic Bacteria Capable of Versatile Metabolism Isolated from a Graphene Oxide-Reducing Enrichment Culture.</title>
        <authorList>
            <person name="Xie L."/>
            <person name="Yoshida N."/>
            <person name="Ishii S."/>
            <person name="Meng L."/>
        </authorList>
    </citation>
    <scope>NUCLEOTIDE SEQUENCE [LARGE SCALE GENOMIC DNA]</scope>
    <source>
        <strain evidence="1 2">NIT-T3</strain>
    </source>
</reference>
<evidence type="ECO:0000313" key="1">
    <source>
        <dbReference type="EMBL" id="BCR05093.1"/>
    </source>
</evidence>
<reference evidence="1 2" key="1">
    <citation type="journal article" date="2016" name="C (Basel)">
        <title>Selective Growth of and Electricity Production by Marine Exoelectrogenic Bacteria in Self-Aggregated Hydrogel of Microbially Reduced Graphene Oxide.</title>
        <authorList>
            <person name="Yoshida N."/>
            <person name="Goto Y."/>
            <person name="Miyata Y."/>
        </authorList>
    </citation>
    <scope>NUCLEOTIDE SEQUENCE [LARGE SCALE GENOMIC DNA]</scope>
    <source>
        <strain evidence="1 2">NIT-T3</strain>
    </source>
</reference>
<sequence>MLIRIMYPDRGQDMVKPFLLSQLIDKNLIRKFKRSSGWVDVRCDPIRGQSKRLYLGHERRAREQ</sequence>
<accession>A0ABM8HSZ3</accession>
<proteinExistence type="predicted"/>
<dbReference type="RefSeq" id="WP_221248522.1">
    <property type="nucleotide sequence ID" value="NZ_AP024355.1"/>
</dbReference>
<evidence type="ECO:0000313" key="2">
    <source>
        <dbReference type="Proteomes" id="UP001319827"/>
    </source>
</evidence>
<dbReference type="NCBIfam" id="NF045719">
    <property type="entry name" value="GSU3473_fam"/>
    <property type="match status" value="1"/>
</dbReference>
<dbReference type="InterPro" id="IPR054686">
    <property type="entry name" value="GSU3473-like"/>
</dbReference>
<keyword evidence="2" id="KW-1185">Reference proteome</keyword>
<gene>
    <name evidence="1" type="ORF">DESUT3_21620</name>
</gene>
<dbReference type="EMBL" id="AP024355">
    <property type="protein sequence ID" value="BCR05093.1"/>
    <property type="molecule type" value="Genomic_DNA"/>
</dbReference>
<organism evidence="1 2">
    <name type="scientific">Desulfuromonas versatilis</name>
    <dbReference type="NCBI Taxonomy" id="2802975"/>
    <lineage>
        <taxon>Bacteria</taxon>
        <taxon>Pseudomonadati</taxon>
        <taxon>Thermodesulfobacteriota</taxon>
        <taxon>Desulfuromonadia</taxon>
        <taxon>Desulfuromonadales</taxon>
        <taxon>Desulfuromonadaceae</taxon>
        <taxon>Desulfuromonas</taxon>
    </lineage>
</organism>
<protein>
    <submittedName>
        <fullName evidence="1">Uncharacterized protein</fullName>
    </submittedName>
</protein>
<dbReference type="Proteomes" id="UP001319827">
    <property type="component" value="Chromosome"/>
</dbReference>